<proteinExistence type="predicted"/>
<sequence>QIDQNSNFSLRYKTLQYNHGLKKSPVRGLVGPRTSLIPHQLHIAREGSQRHAPRVMLADEVGMGKTIEAGLILHQQLIAGRAGRVLILVPDSLVHQWLVEMLRRFNLHFSVFDEERCRHTDGDNPFV</sequence>
<accession>A0A2J0YSF6</accession>
<dbReference type="SUPFAM" id="SSF52540">
    <property type="entry name" value="P-loop containing nucleoside triphosphate hydrolases"/>
    <property type="match status" value="1"/>
</dbReference>
<dbReference type="Pfam" id="PF00176">
    <property type="entry name" value="SNF2-rel_dom"/>
    <property type="match status" value="1"/>
</dbReference>
<keyword evidence="1" id="KW-0378">Hydrolase</keyword>
<dbReference type="InterPro" id="IPR027417">
    <property type="entry name" value="P-loop_NTPase"/>
</dbReference>
<gene>
    <name evidence="3" type="ORF">CEJ86_33830</name>
</gene>
<dbReference type="RefSeq" id="WP_198516990.1">
    <property type="nucleotide sequence ID" value="NZ_NJGD01000177.1"/>
</dbReference>
<feature type="non-terminal residue" evidence="3">
    <location>
        <position position="127"/>
    </location>
</feature>
<dbReference type="GO" id="GO:0005524">
    <property type="term" value="F:ATP binding"/>
    <property type="evidence" value="ECO:0007669"/>
    <property type="project" value="InterPro"/>
</dbReference>
<dbReference type="GO" id="GO:0016787">
    <property type="term" value="F:hydrolase activity"/>
    <property type="evidence" value="ECO:0007669"/>
    <property type="project" value="UniProtKB-KW"/>
</dbReference>
<dbReference type="InterPro" id="IPR000330">
    <property type="entry name" value="SNF2_N"/>
</dbReference>
<evidence type="ECO:0000313" key="4">
    <source>
        <dbReference type="Proteomes" id="UP000231987"/>
    </source>
</evidence>
<comment type="caution">
    <text evidence="3">The sequence shown here is derived from an EMBL/GenBank/DDBJ whole genome shotgun (WGS) entry which is preliminary data.</text>
</comment>
<evidence type="ECO:0000259" key="2">
    <source>
        <dbReference type="Pfam" id="PF00176"/>
    </source>
</evidence>
<dbReference type="AlphaFoldDB" id="A0A2J0YSF6"/>
<feature type="domain" description="SNF2 N-terminal" evidence="2">
    <location>
        <begin position="53"/>
        <end position="103"/>
    </location>
</feature>
<dbReference type="PANTHER" id="PTHR45766">
    <property type="entry name" value="DNA ANNEALING HELICASE AND ENDONUCLEASE ZRANB3 FAMILY MEMBER"/>
    <property type="match status" value="1"/>
</dbReference>
<reference evidence="3 4" key="1">
    <citation type="submission" date="2017-06" db="EMBL/GenBank/DDBJ databases">
        <title>Ensifer strains isolated from leguminous trees and herbs display diverse denitrification phenotypes with some acting as strong N2O sinks.</title>
        <authorList>
            <person name="Woliy K."/>
            <person name="Mania D."/>
            <person name="Bakken L.R."/>
            <person name="Frostegard A."/>
        </authorList>
    </citation>
    <scope>NUCLEOTIDE SEQUENCE [LARGE SCALE GENOMIC DNA]</scope>
    <source>
        <strain evidence="3 4">AC50a</strain>
    </source>
</reference>
<protein>
    <recommendedName>
        <fullName evidence="2">SNF2 N-terminal domain-containing protein</fullName>
    </recommendedName>
</protein>
<dbReference type="Proteomes" id="UP000231987">
    <property type="component" value="Unassembled WGS sequence"/>
</dbReference>
<evidence type="ECO:0000256" key="1">
    <source>
        <dbReference type="ARBA" id="ARBA00022801"/>
    </source>
</evidence>
<evidence type="ECO:0000313" key="3">
    <source>
        <dbReference type="EMBL" id="PJR05959.1"/>
    </source>
</evidence>
<dbReference type="PANTHER" id="PTHR45766:SF6">
    <property type="entry name" value="SWI_SNF-RELATED MATRIX-ASSOCIATED ACTIN-DEPENDENT REGULATOR OF CHROMATIN SUBFAMILY A-LIKE PROTEIN 1"/>
    <property type="match status" value="1"/>
</dbReference>
<feature type="non-terminal residue" evidence="3">
    <location>
        <position position="1"/>
    </location>
</feature>
<dbReference type="InterPro" id="IPR038718">
    <property type="entry name" value="SNF2-like_sf"/>
</dbReference>
<dbReference type="Gene3D" id="3.40.50.10810">
    <property type="entry name" value="Tandem AAA-ATPase domain"/>
    <property type="match status" value="1"/>
</dbReference>
<organism evidence="3 4">
    <name type="scientific">Rhizobium meliloti</name>
    <name type="common">Ensifer meliloti</name>
    <name type="synonym">Sinorhizobium meliloti</name>
    <dbReference type="NCBI Taxonomy" id="382"/>
    <lineage>
        <taxon>Bacteria</taxon>
        <taxon>Pseudomonadati</taxon>
        <taxon>Pseudomonadota</taxon>
        <taxon>Alphaproteobacteria</taxon>
        <taxon>Hyphomicrobiales</taxon>
        <taxon>Rhizobiaceae</taxon>
        <taxon>Sinorhizobium/Ensifer group</taxon>
        <taxon>Sinorhizobium</taxon>
    </lineage>
</organism>
<name>A0A2J0YSF6_RHIML</name>
<dbReference type="EMBL" id="NJGD01000177">
    <property type="protein sequence ID" value="PJR05959.1"/>
    <property type="molecule type" value="Genomic_DNA"/>
</dbReference>